<gene>
    <name evidence="3" type="ORF">IEZ25_13840</name>
</gene>
<dbReference type="InterPro" id="IPR036388">
    <property type="entry name" value="WH-like_DNA-bd_sf"/>
</dbReference>
<dbReference type="Pfam" id="PF00196">
    <property type="entry name" value="GerE"/>
    <property type="match status" value="1"/>
</dbReference>
<dbReference type="Gene3D" id="1.10.10.10">
    <property type="entry name" value="Winged helix-like DNA-binding domain superfamily/Winged helix DNA-binding domain"/>
    <property type="match status" value="1"/>
</dbReference>
<feature type="domain" description="HTH luxR-type" evidence="2">
    <location>
        <begin position="138"/>
        <end position="203"/>
    </location>
</feature>
<dbReference type="RefSeq" id="WP_191200018.1">
    <property type="nucleotide sequence ID" value="NZ_BAAAPA010000007.1"/>
</dbReference>
<sequence length="228" mass="24167">MDSETTGVARQLRLALLDDSELVVHGLRTMLEPYAARVSVVSFDAGGSGAPADLVLYEPAARRRAGTGGGTPTRVAPRMVAFGWDCSAQAVSTEMARGAVGFVSKWLPARRLLQDLVHIAGGRTVVDAWSGQREVEQPVAREWHLTHREAEVLALIAAGRSNAQIALHCHLSINSVKSYIRGAYIKIGVGSRSQAVLWAIQHGMLVSEAAPTRAQAELAAPAPGDGSS</sequence>
<dbReference type="InterPro" id="IPR000792">
    <property type="entry name" value="Tscrpt_reg_LuxR_C"/>
</dbReference>
<keyword evidence="1" id="KW-0238">DNA-binding</keyword>
<evidence type="ECO:0000313" key="3">
    <source>
        <dbReference type="EMBL" id="MBD3915701.1"/>
    </source>
</evidence>
<evidence type="ECO:0000313" key="4">
    <source>
        <dbReference type="Proteomes" id="UP000649289"/>
    </source>
</evidence>
<dbReference type="SMART" id="SM00421">
    <property type="entry name" value="HTH_LUXR"/>
    <property type="match status" value="1"/>
</dbReference>
<comment type="caution">
    <text evidence="3">The sequence shown here is derived from an EMBL/GenBank/DDBJ whole genome shotgun (WGS) entry which is preliminary data.</text>
</comment>
<name>A0ABR8MI14_9ACTN</name>
<accession>A0ABR8MI14</accession>
<keyword evidence="4" id="KW-1185">Reference proteome</keyword>
<dbReference type="CDD" id="cd06170">
    <property type="entry name" value="LuxR_C_like"/>
    <property type="match status" value="1"/>
</dbReference>
<dbReference type="PRINTS" id="PR00038">
    <property type="entry name" value="HTHLUXR"/>
</dbReference>
<protein>
    <submittedName>
        <fullName evidence="3">Response regulator transcription factor</fullName>
    </submittedName>
</protein>
<dbReference type="InterPro" id="IPR016032">
    <property type="entry name" value="Sig_transdc_resp-reg_C-effctor"/>
</dbReference>
<dbReference type="EMBL" id="JACXYY010000005">
    <property type="protein sequence ID" value="MBD3915701.1"/>
    <property type="molecule type" value="Genomic_DNA"/>
</dbReference>
<dbReference type="InterPro" id="IPR039420">
    <property type="entry name" value="WalR-like"/>
</dbReference>
<dbReference type="Proteomes" id="UP000649289">
    <property type="component" value="Unassembled WGS sequence"/>
</dbReference>
<organism evidence="3 4">
    <name type="scientific">Nocardioides hwasunensis</name>
    <dbReference type="NCBI Taxonomy" id="397258"/>
    <lineage>
        <taxon>Bacteria</taxon>
        <taxon>Bacillati</taxon>
        <taxon>Actinomycetota</taxon>
        <taxon>Actinomycetes</taxon>
        <taxon>Propionibacteriales</taxon>
        <taxon>Nocardioidaceae</taxon>
        <taxon>Nocardioides</taxon>
    </lineage>
</organism>
<dbReference type="SUPFAM" id="SSF46894">
    <property type="entry name" value="C-terminal effector domain of the bipartite response regulators"/>
    <property type="match status" value="1"/>
</dbReference>
<proteinExistence type="predicted"/>
<reference evidence="3 4" key="1">
    <citation type="submission" date="2020-09" db="EMBL/GenBank/DDBJ databases">
        <title>novel species in genus Nocardioides.</title>
        <authorList>
            <person name="Zhang G."/>
        </authorList>
    </citation>
    <scope>NUCLEOTIDE SEQUENCE [LARGE SCALE GENOMIC DNA]</scope>
    <source>
        <strain evidence="3 4">19197</strain>
    </source>
</reference>
<evidence type="ECO:0000256" key="1">
    <source>
        <dbReference type="ARBA" id="ARBA00023125"/>
    </source>
</evidence>
<evidence type="ECO:0000259" key="2">
    <source>
        <dbReference type="PROSITE" id="PS50043"/>
    </source>
</evidence>
<dbReference type="PANTHER" id="PTHR43214">
    <property type="entry name" value="TWO-COMPONENT RESPONSE REGULATOR"/>
    <property type="match status" value="1"/>
</dbReference>
<dbReference type="PROSITE" id="PS50043">
    <property type="entry name" value="HTH_LUXR_2"/>
    <property type="match status" value="1"/>
</dbReference>